<gene>
    <name evidence="5" type="primary">ga18393</name>
    <name evidence="4" type="synonym">ga18390</name>
    <name evidence="4" type="ORF">PR202_ga18390</name>
    <name evidence="5" type="ORF">PR202_ga18393</name>
</gene>
<dbReference type="Proteomes" id="UP001054889">
    <property type="component" value="Unassembled WGS sequence"/>
</dbReference>
<dbReference type="NCBIfam" id="TIGR00756">
    <property type="entry name" value="PPR"/>
    <property type="match status" value="1"/>
</dbReference>
<evidence type="ECO:0000313" key="4">
    <source>
        <dbReference type="EMBL" id="GJN01150.1"/>
    </source>
</evidence>
<dbReference type="PANTHER" id="PTHR47926:SF540">
    <property type="entry name" value="PENTATRICOPEPTIDE REPEAT-CONTAINING PROTEIN"/>
    <property type="match status" value="1"/>
</dbReference>
<evidence type="ECO:0000313" key="5">
    <source>
        <dbReference type="EMBL" id="GJN01152.1"/>
    </source>
</evidence>
<dbReference type="InterPro" id="IPR011990">
    <property type="entry name" value="TPR-like_helical_dom_sf"/>
</dbReference>
<protein>
    <recommendedName>
        <fullName evidence="7">Pentatricopeptide repeat-containing protein</fullName>
    </recommendedName>
</protein>
<dbReference type="InterPro" id="IPR002885">
    <property type="entry name" value="PPR_rpt"/>
</dbReference>
<proteinExistence type="predicted"/>
<reference evidence="5" key="2">
    <citation type="submission" date="2021-12" db="EMBL/GenBank/DDBJ databases">
        <title>Resequencing data analysis of finger millet.</title>
        <authorList>
            <person name="Hatakeyama M."/>
            <person name="Aluri S."/>
            <person name="Balachadran M.T."/>
            <person name="Sivarajan S.R."/>
            <person name="Poveda L."/>
            <person name="Shimizu-Inatsugi R."/>
            <person name="Schlapbach R."/>
            <person name="Sreeman S.M."/>
            <person name="Shimizu K.K."/>
        </authorList>
    </citation>
    <scope>NUCLEOTIDE SEQUENCE</scope>
</reference>
<dbReference type="EMBL" id="BQKI01000008">
    <property type="protein sequence ID" value="GJN01150.1"/>
    <property type="molecule type" value="Genomic_DNA"/>
</dbReference>
<name>A0AAV5CTF1_ELECO</name>
<keyword evidence="6" id="KW-1185">Reference proteome</keyword>
<comment type="caution">
    <text evidence="5">The sequence shown here is derived from an EMBL/GenBank/DDBJ whole genome shotgun (WGS) entry which is preliminary data.</text>
</comment>
<evidence type="ECO:0008006" key="7">
    <source>
        <dbReference type="Google" id="ProtNLM"/>
    </source>
</evidence>
<feature type="repeat" description="PPR" evidence="3">
    <location>
        <begin position="179"/>
        <end position="213"/>
    </location>
</feature>
<dbReference type="PROSITE" id="PS51375">
    <property type="entry name" value="PPR"/>
    <property type="match status" value="1"/>
</dbReference>
<keyword evidence="2" id="KW-0809">Transit peptide</keyword>
<organism evidence="5 6">
    <name type="scientific">Eleusine coracana subsp. coracana</name>
    <dbReference type="NCBI Taxonomy" id="191504"/>
    <lineage>
        <taxon>Eukaryota</taxon>
        <taxon>Viridiplantae</taxon>
        <taxon>Streptophyta</taxon>
        <taxon>Embryophyta</taxon>
        <taxon>Tracheophyta</taxon>
        <taxon>Spermatophyta</taxon>
        <taxon>Magnoliopsida</taxon>
        <taxon>Liliopsida</taxon>
        <taxon>Poales</taxon>
        <taxon>Poaceae</taxon>
        <taxon>PACMAD clade</taxon>
        <taxon>Chloridoideae</taxon>
        <taxon>Cynodonteae</taxon>
        <taxon>Eleusininae</taxon>
        <taxon>Eleusine</taxon>
    </lineage>
</organism>
<evidence type="ECO:0000256" key="2">
    <source>
        <dbReference type="ARBA" id="ARBA00022946"/>
    </source>
</evidence>
<dbReference type="InterPro" id="IPR046960">
    <property type="entry name" value="PPR_At4g14850-like_plant"/>
</dbReference>
<dbReference type="EMBL" id="BQKI01000008">
    <property type="protein sequence ID" value="GJN01152.1"/>
    <property type="molecule type" value="Genomic_DNA"/>
</dbReference>
<evidence type="ECO:0000256" key="3">
    <source>
        <dbReference type="PROSITE-ProRule" id="PRU00708"/>
    </source>
</evidence>
<reference evidence="5" key="1">
    <citation type="journal article" date="2018" name="DNA Res.">
        <title>Multiple hybrid de novo genome assembly of finger millet, an orphan allotetraploid crop.</title>
        <authorList>
            <person name="Hatakeyama M."/>
            <person name="Aluri S."/>
            <person name="Balachadran M.T."/>
            <person name="Sivarajan S.R."/>
            <person name="Patrignani A."/>
            <person name="Gruter S."/>
            <person name="Poveda L."/>
            <person name="Shimizu-Inatsugi R."/>
            <person name="Baeten J."/>
            <person name="Francoijs K.J."/>
            <person name="Nataraja K.N."/>
            <person name="Reddy Y.A.N."/>
            <person name="Phadnis S."/>
            <person name="Ravikumar R.L."/>
            <person name="Schlapbach R."/>
            <person name="Sreeman S.M."/>
            <person name="Shimizu K.K."/>
        </authorList>
    </citation>
    <scope>NUCLEOTIDE SEQUENCE</scope>
</reference>
<keyword evidence="1" id="KW-0677">Repeat</keyword>
<evidence type="ECO:0000256" key="1">
    <source>
        <dbReference type="ARBA" id="ARBA00022737"/>
    </source>
</evidence>
<dbReference type="GO" id="GO:0003723">
    <property type="term" value="F:RNA binding"/>
    <property type="evidence" value="ECO:0007669"/>
    <property type="project" value="InterPro"/>
</dbReference>
<dbReference type="PANTHER" id="PTHR47926">
    <property type="entry name" value="PENTATRICOPEPTIDE REPEAT-CONTAINING PROTEIN"/>
    <property type="match status" value="1"/>
</dbReference>
<dbReference type="Gene3D" id="1.25.40.10">
    <property type="entry name" value="Tetratricopeptide repeat domain"/>
    <property type="match status" value="1"/>
</dbReference>
<accession>A0AAV5CTF1</accession>
<dbReference type="GO" id="GO:0009451">
    <property type="term" value="P:RNA modification"/>
    <property type="evidence" value="ECO:0007669"/>
    <property type="project" value="InterPro"/>
</dbReference>
<dbReference type="AlphaFoldDB" id="A0AAV5CTF1"/>
<dbReference type="Pfam" id="PF01535">
    <property type="entry name" value="PPR"/>
    <property type="match status" value="2"/>
</dbReference>
<evidence type="ECO:0000313" key="6">
    <source>
        <dbReference type="Proteomes" id="UP001054889"/>
    </source>
</evidence>
<sequence>MNGFAVKKKKIRFCDPWRKRSSCTSARSAALQPLLLRVLAAGDLRYAAFLLESYPSSSPASAPLHNHLLHALGSHRHPHLLPFSPIHHLHILTPAPLLSHPPPPHSHPALLHPPLLIFRHFGFLFVHEIFFWRPRLAEQVWPLRAGGDPFLAFALVSFYAKNRLLAEARRMFEEIPRRDAAVYNALLSAYAKGGHVDAADKLSHEMPERNVVPWTAMVSG</sequence>